<keyword evidence="1" id="KW-0472">Membrane</keyword>
<feature type="transmembrane region" description="Helical" evidence="1">
    <location>
        <begin position="108"/>
        <end position="129"/>
    </location>
</feature>
<accession>A0A2P7SBR6</accession>
<dbReference type="GO" id="GO:0034220">
    <property type="term" value="P:monoatomic ion transmembrane transport"/>
    <property type="evidence" value="ECO:0007669"/>
    <property type="project" value="UniProtKB-KW"/>
</dbReference>
<dbReference type="EMBL" id="PXYL01000007">
    <property type="protein sequence ID" value="PSJ59801.1"/>
    <property type="molecule type" value="Genomic_DNA"/>
</dbReference>
<gene>
    <name evidence="3" type="ORF">C7I85_15775</name>
</gene>
<protein>
    <submittedName>
        <fullName evidence="3">Two pore domain potassium channel family protein</fullName>
    </submittedName>
</protein>
<feature type="transmembrane region" description="Helical" evidence="1">
    <location>
        <begin position="83"/>
        <end position="101"/>
    </location>
</feature>
<dbReference type="SUPFAM" id="SSF81324">
    <property type="entry name" value="Voltage-gated potassium channels"/>
    <property type="match status" value="1"/>
</dbReference>
<keyword evidence="4" id="KW-1185">Reference proteome</keyword>
<name>A0A2P7SBR6_9HYPH</name>
<dbReference type="InterPro" id="IPR013099">
    <property type="entry name" value="K_chnl_dom"/>
</dbReference>
<feature type="transmembrane region" description="Helical" evidence="1">
    <location>
        <begin position="47"/>
        <end position="71"/>
    </location>
</feature>
<sequence>MLANLALATVFDVITFLVHAAGLIALTHMVSFLLAHPVLNGKQGETVVAMALLAVGLFILVGVEIAIWAAGMRIVGAFQDFDTAFYFSASTFATIGFNDVAPAKTWRLLSSLEGVTGLLIVGWTAAYLVTSGVRFGPFERDKHF</sequence>
<evidence type="ECO:0000256" key="1">
    <source>
        <dbReference type="SAM" id="Phobius"/>
    </source>
</evidence>
<keyword evidence="3" id="KW-0407">Ion channel</keyword>
<dbReference type="AlphaFoldDB" id="A0A2P7SBR6"/>
<comment type="caution">
    <text evidence="3">The sequence shown here is derived from an EMBL/GenBank/DDBJ whole genome shotgun (WGS) entry which is preliminary data.</text>
</comment>
<dbReference type="Proteomes" id="UP000240653">
    <property type="component" value="Unassembled WGS sequence"/>
</dbReference>
<evidence type="ECO:0000313" key="3">
    <source>
        <dbReference type="EMBL" id="PSJ59801.1"/>
    </source>
</evidence>
<feature type="transmembrane region" description="Helical" evidence="1">
    <location>
        <begin position="6"/>
        <end position="35"/>
    </location>
</feature>
<keyword evidence="1" id="KW-0812">Transmembrane</keyword>
<proteinExistence type="predicted"/>
<reference evidence="3 4" key="1">
    <citation type="submission" date="2018-03" db="EMBL/GenBank/DDBJ databases">
        <title>The draft genome of Mesorhizobium soli JCM 19897.</title>
        <authorList>
            <person name="Li L."/>
            <person name="Liu L."/>
            <person name="Liang L."/>
            <person name="Wang T."/>
            <person name="Zhang X."/>
        </authorList>
    </citation>
    <scope>NUCLEOTIDE SEQUENCE [LARGE SCALE GENOMIC DNA]</scope>
    <source>
        <strain evidence="3 4">JCM 19897</strain>
    </source>
</reference>
<keyword evidence="3" id="KW-0813">Transport</keyword>
<organism evidence="3 4">
    <name type="scientific">Pseudaminobacter soli</name>
    <name type="common">ex Li et al. 2025</name>
    <dbReference type="NCBI Taxonomy" id="1295366"/>
    <lineage>
        <taxon>Bacteria</taxon>
        <taxon>Pseudomonadati</taxon>
        <taxon>Pseudomonadota</taxon>
        <taxon>Alphaproteobacteria</taxon>
        <taxon>Hyphomicrobiales</taxon>
        <taxon>Phyllobacteriaceae</taxon>
        <taxon>Pseudaminobacter</taxon>
    </lineage>
</organism>
<dbReference type="OrthoDB" id="2974133at2"/>
<dbReference type="RefSeq" id="WP_106724944.1">
    <property type="nucleotide sequence ID" value="NZ_PXYL01000007.1"/>
</dbReference>
<keyword evidence="1" id="KW-1133">Transmembrane helix</keyword>
<keyword evidence="3" id="KW-0406">Ion transport</keyword>
<evidence type="ECO:0000313" key="4">
    <source>
        <dbReference type="Proteomes" id="UP000240653"/>
    </source>
</evidence>
<evidence type="ECO:0000259" key="2">
    <source>
        <dbReference type="Pfam" id="PF07885"/>
    </source>
</evidence>
<feature type="domain" description="Potassium channel" evidence="2">
    <location>
        <begin position="64"/>
        <end position="129"/>
    </location>
</feature>
<dbReference type="Pfam" id="PF07885">
    <property type="entry name" value="Ion_trans_2"/>
    <property type="match status" value="1"/>
</dbReference>
<dbReference type="Gene3D" id="1.10.287.70">
    <property type="match status" value="1"/>
</dbReference>